<accession>A0A9R0IIC3</accession>
<dbReference type="SUPFAM" id="SSF55486">
    <property type="entry name" value="Metalloproteases ('zincins'), catalytic domain"/>
    <property type="match status" value="1"/>
</dbReference>
<evidence type="ECO:0000256" key="6">
    <source>
        <dbReference type="ARBA" id="ARBA00023242"/>
    </source>
</evidence>
<dbReference type="InterPro" id="IPR057345">
    <property type="entry name" value="Ig-like_TAF2"/>
</dbReference>
<evidence type="ECO:0000259" key="10">
    <source>
        <dbReference type="Pfam" id="PF25577"/>
    </source>
</evidence>
<feature type="compositionally biased region" description="Basic and acidic residues" evidence="7">
    <location>
        <begin position="1473"/>
        <end position="1488"/>
    </location>
</feature>
<reference evidence="11" key="1">
    <citation type="journal article" date="2021" name="Nat. Commun.">
        <title>Genomic analyses provide insights into spinach domestication and the genetic basis of agronomic traits.</title>
        <authorList>
            <person name="Cai X."/>
            <person name="Sun X."/>
            <person name="Xu C."/>
            <person name="Sun H."/>
            <person name="Wang X."/>
            <person name="Ge C."/>
            <person name="Zhang Z."/>
            <person name="Wang Q."/>
            <person name="Fei Z."/>
            <person name="Jiao C."/>
            <person name="Wang Q."/>
        </authorList>
    </citation>
    <scope>NUCLEOTIDE SEQUENCE [LARGE SCALE GENOMIC DNA]</scope>
    <source>
        <strain evidence="11">cv. Varoflay</strain>
    </source>
</reference>
<dbReference type="GO" id="GO:0008237">
    <property type="term" value="F:metallopeptidase activity"/>
    <property type="evidence" value="ECO:0007669"/>
    <property type="project" value="InterPro"/>
</dbReference>
<evidence type="ECO:0000256" key="5">
    <source>
        <dbReference type="ARBA" id="ARBA00023163"/>
    </source>
</evidence>
<feature type="compositionally biased region" description="Basic residues" evidence="7">
    <location>
        <begin position="1514"/>
        <end position="1524"/>
    </location>
</feature>
<name>A0A9R0IIC3_SPIOL</name>
<dbReference type="PANTHER" id="PTHR15137">
    <property type="entry name" value="TRANSCRIPTION INITIATION FACTOR TFIID"/>
    <property type="match status" value="1"/>
</dbReference>
<dbReference type="Pfam" id="PF01433">
    <property type="entry name" value="Peptidase_M1"/>
    <property type="match status" value="1"/>
</dbReference>
<keyword evidence="5" id="KW-0804">Transcription</keyword>
<organism evidence="11 12">
    <name type="scientific">Spinacia oleracea</name>
    <name type="common">Spinach</name>
    <dbReference type="NCBI Taxonomy" id="3562"/>
    <lineage>
        <taxon>Eukaryota</taxon>
        <taxon>Viridiplantae</taxon>
        <taxon>Streptophyta</taxon>
        <taxon>Embryophyta</taxon>
        <taxon>Tracheophyta</taxon>
        <taxon>Spermatophyta</taxon>
        <taxon>Magnoliopsida</taxon>
        <taxon>eudicotyledons</taxon>
        <taxon>Gunneridae</taxon>
        <taxon>Pentapetalae</taxon>
        <taxon>Caryophyllales</taxon>
        <taxon>Chenopodiaceae</taxon>
        <taxon>Chenopodioideae</taxon>
        <taxon>Anserineae</taxon>
        <taxon>Spinacia</taxon>
    </lineage>
</organism>
<dbReference type="KEGG" id="soe:110789488"/>
<evidence type="ECO:0000256" key="2">
    <source>
        <dbReference type="ARBA" id="ARBA00010937"/>
    </source>
</evidence>
<feature type="region of interest" description="Disordered" evidence="7">
    <location>
        <begin position="1354"/>
        <end position="1425"/>
    </location>
</feature>
<evidence type="ECO:0000256" key="4">
    <source>
        <dbReference type="ARBA" id="ARBA00023015"/>
    </source>
</evidence>
<dbReference type="InterPro" id="IPR057991">
    <property type="entry name" value="TPR_TAF2_C"/>
</dbReference>
<dbReference type="FunFam" id="2.60.40.1730:FF:000015">
    <property type="entry name" value="Transcription initiation factor TFIID subunit 2"/>
    <property type="match status" value="1"/>
</dbReference>
<gene>
    <name evidence="12" type="primary">LOC110789488</name>
</gene>
<dbReference type="InterPro" id="IPR037813">
    <property type="entry name" value="TAF2"/>
</dbReference>
<feature type="compositionally biased region" description="Basic residues" evidence="7">
    <location>
        <begin position="1388"/>
        <end position="1397"/>
    </location>
</feature>
<feature type="domain" description="Transcription initiation factor TFIID subunit 2 Ig-like" evidence="9">
    <location>
        <begin position="511"/>
        <end position="657"/>
    </location>
</feature>
<comment type="similarity">
    <text evidence="2">Belongs to the TAF2 family.</text>
</comment>
<dbReference type="InterPro" id="IPR042097">
    <property type="entry name" value="Aminopeptidase_N-like_N_sf"/>
</dbReference>
<evidence type="ECO:0000256" key="1">
    <source>
        <dbReference type="ARBA" id="ARBA00004123"/>
    </source>
</evidence>
<evidence type="ECO:0000313" key="11">
    <source>
        <dbReference type="Proteomes" id="UP000813463"/>
    </source>
</evidence>
<protein>
    <recommendedName>
        <fullName evidence="3">Transcription initiation factor TFIID subunit 2</fullName>
    </recommendedName>
</protein>
<evidence type="ECO:0000259" key="8">
    <source>
        <dbReference type="Pfam" id="PF01433"/>
    </source>
</evidence>
<dbReference type="Proteomes" id="UP000813463">
    <property type="component" value="Chromosome 5"/>
</dbReference>
<dbReference type="Gene3D" id="2.60.40.1730">
    <property type="entry name" value="tricorn interacting facor f3 domain"/>
    <property type="match status" value="1"/>
</dbReference>
<dbReference type="Pfam" id="PF25577">
    <property type="entry name" value="TPR_TAF2_C"/>
    <property type="match status" value="1"/>
</dbReference>
<evidence type="ECO:0000256" key="7">
    <source>
        <dbReference type="SAM" id="MobiDB-lite"/>
    </source>
</evidence>
<keyword evidence="11" id="KW-1185">Reference proteome</keyword>
<dbReference type="PANTHER" id="PTHR15137:SF9">
    <property type="entry name" value="TRANSCRIPTION INITIATION FACTOR TFIID SUBUNIT 2"/>
    <property type="match status" value="1"/>
</dbReference>
<feature type="region of interest" description="Disordered" evidence="7">
    <location>
        <begin position="605"/>
        <end position="629"/>
    </location>
</feature>
<proteinExistence type="inferred from homology"/>
<dbReference type="SUPFAM" id="SSF48371">
    <property type="entry name" value="ARM repeat"/>
    <property type="match status" value="1"/>
</dbReference>
<dbReference type="InterPro" id="IPR027268">
    <property type="entry name" value="Peptidase_M4/M1_CTD_sf"/>
</dbReference>
<dbReference type="GO" id="GO:0008270">
    <property type="term" value="F:zinc ion binding"/>
    <property type="evidence" value="ECO:0007669"/>
    <property type="project" value="InterPro"/>
</dbReference>
<feature type="region of interest" description="Disordered" evidence="7">
    <location>
        <begin position="1453"/>
        <end position="1524"/>
    </location>
</feature>
<keyword evidence="4" id="KW-0805">Transcription regulation</keyword>
<feature type="compositionally biased region" description="Basic and acidic residues" evidence="7">
    <location>
        <begin position="1398"/>
        <end position="1425"/>
    </location>
</feature>
<dbReference type="GO" id="GO:0003682">
    <property type="term" value="F:chromatin binding"/>
    <property type="evidence" value="ECO:0000318"/>
    <property type="project" value="GO_Central"/>
</dbReference>
<feature type="compositionally biased region" description="Basic residues" evidence="7">
    <location>
        <begin position="1364"/>
        <end position="1378"/>
    </location>
</feature>
<feature type="domain" description="Peptidase M1 membrane alanine aminopeptidase" evidence="8">
    <location>
        <begin position="288"/>
        <end position="474"/>
    </location>
</feature>
<dbReference type="Pfam" id="PF25316">
    <property type="entry name" value="TAF2_3rd"/>
    <property type="match status" value="1"/>
</dbReference>
<dbReference type="RefSeq" id="XP_021849854.1">
    <property type="nucleotide sequence ID" value="XM_021994162.2"/>
</dbReference>
<dbReference type="GO" id="GO:0005669">
    <property type="term" value="C:transcription factor TFIID complex"/>
    <property type="evidence" value="ECO:0000318"/>
    <property type="project" value="GO_Central"/>
</dbReference>
<dbReference type="InterPro" id="IPR016024">
    <property type="entry name" value="ARM-type_fold"/>
</dbReference>
<dbReference type="SUPFAM" id="SSF63737">
    <property type="entry name" value="Leukotriene A4 hydrolase N-terminal domain"/>
    <property type="match status" value="1"/>
</dbReference>
<dbReference type="InterPro" id="IPR014782">
    <property type="entry name" value="Peptidase_M1_dom"/>
</dbReference>
<dbReference type="Gene3D" id="1.10.390.10">
    <property type="entry name" value="Neutral Protease Domain 2"/>
    <property type="match status" value="1"/>
</dbReference>
<comment type="subcellular location">
    <subcellularLocation>
        <location evidence="1">Nucleus</location>
    </subcellularLocation>
</comment>
<evidence type="ECO:0000259" key="9">
    <source>
        <dbReference type="Pfam" id="PF25316"/>
    </source>
</evidence>
<reference evidence="12" key="2">
    <citation type="submission" date="2025-08" db="UniProtKB">
        <authorList>
            <consortium name="RefSeq"/>
        </authorList>
    </citation>
    <scope>IDENTIFICATION</scope>
    <source>
        <tissue evidence="12">Leaf</tissue>
    </source>
</reference>
<dbReference type="GO" id="GO:0000976">
    <property type="term" value="F:transcription cis-regulatory region binding"/>
    <property type="evidence" value="ECO:0000318"/>
    <property type="project" value="GO_Central"/>
</dbReference>
<evidence type="ECO:0000313" key="12">
    <source>
        <dbReference type="RefSeq" id="XP_021849854.1"/>
    </source>
</evidence>
<sequence>MAKARKPSKNEGSKSDSSSAEALVLHQKLCLSIDIINRRIHGYTELEIAVPDSGVIGLHAENLEIERVSVDGEPAEFDVFPHYQPVEIENRWCSVSSVSSAADAAGVTYISALERELVPNLLILCRKSIDTGNQQQGQLTLENGSQSNSEVKQNVKLIRIDYWVEKAVAGVHFDDDVLHTNSQIRRAHCWFPCMDDSLQRCCYDLEFTVPHNFVAVSNGRLLYQVLSKDDPPRKTFVYKLDVPVFARWISLAIAPFQILPDYNNSLLSHMCLPGNVLKLQNTVGFFHSAFRQYEAYLKSPFPFGSYTQVFIAPEMVISSVALGASMSIFSSQILFDEKVIDQTIDTRIKLAHALARQWFGVYITPETPNDEWLVEGLAGFLTDTFSKEFLGNNEARYRRYKANCAVCKADDSGATTLSPSGPPKDLYGTHSVGLYGRIRSWKSVAILQILEKQMGPDLFKGILRTIVSRAQDATRPLRTLSTKEFRHFANKLGNLERPFLKEFFHSWVETCGCPTLRMGFSYNKRKNLVELAAYRECTVTPSAVAPTTNSNIDSENREGDSGWPGMMTIKVHELDGTHDHLLPMAGDAWQLLEIKCHSRLAAKRFQKPKKGSKPDGSDDNGDTVTTVDIRSGTDSPLLWVRADPEMEYLAEIHFNQPVQMWINQLEKDRDVVAQAQAIATLEDFPNIPFPVINALTNFAADPKVFWRVRIEAAFALAKTASEETGWSGMLNLVRFYKAKRFDPSIGLPKPNDFLDFSEYFLLEAIPHAVATVRTVDKKSPREAVEFVLQVLKYNDNSGNPYSDVFWLAALVEAIGELEFGQQNIAFLSSLLKRIDRLLQFDRLMPSYNGILTISCIRAITQMSLKLSEFIPLDSILELIKPFQDCKAIWQVRIEARRALLDIEFYSKGIDAALLLFIKFLEEESSLRGQAKLGIHIIRLSQISAGSGSSDDVRSQTLVALLRLLESRIAFRNVFLRHHLFCILQVLSGRRPTLYVVPRDHMRQTAEICSEQRNNFLAFINQMKPAEHPVEIQSPFPDRLIEDMCKDADAISNSQEQKMPVLEAFKDIDTVSNTQVHVMPASEASEDAQKTVRDVITDSDAQVQIVTAQEALKDVDTFANSQMHITPAEGVVTNSNVQVQIIPAEGAVTNSNVQVRIIPAEGVVTNSNVQVPIIPAEEALKVADNLSNSQMQVTAQGVSREADNVSISQERKTAVFKIRVKQTATSNHERSQAGHNEIHPVASSSVSVDAPQRNLTEAAVSVSNQITEEVNSCQGRGSHSHMTASIGSAKLATEGDEFGKELLCTADSSNIPPLQQLEDRLSPSVAKDNLPRLEMQKQETLQSLSVAAEEVDVVSQSTVNPESHGKHKSKRKDKEKKRKRDDPEYLERKRLKKEKKKKEKEMAKLMNEERKAGSGDRHNRLDNDKRLFSNDTNTMAISTDSLAKTGVPARNLESVGRKPRDQEIPVEAPLPLPNRDEFEHREATVKLKQNESSGPKLVLKTSDNKPGAPSGGTGHKLRIKIKTRR</sequence>
<dbReference type="GO" id="GO:0006367">
    <property type="term" value="P:transcription initiation at RNA polymerase II promoter"/>
    <property type="evidence" value="ECO:0000318"/>
    <property type="project" value="GO_Central"/>
</dbReference>
<feature type="domain" description="Transcription initiation factor TFIID subunit 2 TPR repeats" evidence="10">
    <location>
        <begin position="660"/>
        <end position="989"/>
    </location>
</feature>
<evidence type="ECO:0000256" key="3">
    <source>
        <dbReference type="ARBA" id="ARBA00017363"/>
    </source>
</evidence>
<dbReference type="OrthoDB" id="308861at2759"/>
<dbReference type="CDD" id="cd09839">
    <property type="entry name" value="M1_like_TAF2"/>
    <property type="match status" value="1"/>
</dbReference>
<dbReference type="GeneID" id="110789488"/>
<dbReference type="GO" id="GO:0016251">
    <property type="term" value="F:RNA polymerase II general transcription initiation factor activity"/>
    <property type="evidence" value="ECO:0007669"/>
    <property type="project" value="TreeGrafter"/>
</dbReference>
<keyword evidence="6" id="KW-0539">Nucleus</keyword>